<name>A0A5E7FI08_PSEFL</name>
<dbReference type="Proteomes" id="UP000337909">
    <property type="component" value="Unassembled WGS sequence"/>
</dbReference>
<accession>A0A5E7FI08</accession>
<reference evidence="1 2" key="1">
    <citation type="submission" date="2019-09" db="EMBL/GenBank/DDBJ databases">
        <authorList>
            <person name="Chandra G."/>
            <person name="Truman W A."/>
        </authorList>
    </citation>
    <scope>NUCLEOTIDE SEQUENCE [LARGE SCALE GENOMIC DNA]</scope>
    <source>
        <strain evidence="1">PS691</strain>
    </source>
</reference>
<evidence type="ECO:0000313" key="1">
    <source>
        <dbReference type="EMBL" id="VVO38554.1"/>
    </source>
</evidence>
<protein>
    <submittedName>
        <fullName evidence="1">Uncharacterized protein</fullName>
    </submittedName>
</protein>
<dbReference type="RefSeq" id="WP_150645306.1">
    <property type="nucleotide sequence ID" value="NZ_CABVHQ010000099.1"/>
</dbReference>
<evidence type="ECO:0000313" key="2">
    <source>
        <dbReference type="Proteomes" id="UP000337909"/>
    </source>
</evidence>
<dbReference type="OrthoDB" id="6989933at2"/>
<organism evidence="1 2">
    <name type="scientific">Pseudomonas fluorescens</name>
    <dbReference type="NCBI Taxonomy" id="294"/>
    <lineage>
        <taxon>Bacteria</taxon>
        <taxon>Pseudomonadati</taxon>
        <taxon>Pseudomonadota</taxon>
        <taxon>Gammaproteobacteria</taxon>
        <taxon>Pseudomonadales</taxon>
        <taxon>Pseudomonadaceae</taxon>
        <taxon>Pseudomonas</taxon>
    </lineage>
</organism>
<sequence>MITGALDAAKYVECYSAIESPQVREAFCMLVGAISTMNGHNCAPMPEAELNRTIGVFSVADGTCPFSFASYHDWLLFHFRLPAFKAGHCSLKTLSAQLGEVNDKIDGEWTIKLRSVDDVRRLLRLVNIA</sequence>
<dbReference type="AlphaFoldDB" id="A0A5E7FI08"/>
<proteinExistence type="predicted"/>
<dbReference type="EMBL" id="CABVHQ010000099">
    <property type="protein sequence ID" value="VVO38554.1"/>
    <property type="molecule type" value="Genomic_DNA"/>
</dbReference>
<gene>
    <name evidence="1" type="ORF">PS691_05522</name>
</gene>